<dbReference type="InterPro" id="IPR014016">
    <property type="entry name" value="UvrD-like_ATP-bd"/>
</dbReference>
<keyword evidence="3 10" id="KW-0347">Helicase</keyword>
<dbReference type="GO" id="GO:0005524">
    <property type="term" value="F:ATP binding"/>
    <property type="evidence" value="ECO:0007669"/>
    <property type="project" value="UniProtKB-KW"/>
</dbReference>
<dbReference type="PANTHER" id="PTHR11070">
    <property type="entry name" value="UVRD / RECB / PCRA DNA HELICASE FAMILY MEMBER"/>
    <property type="match status" value="1"/>
</dbReference>
<dbReference type="KEGG" id="vg:80518287"/>
<keyword evidence="5" id="KW-0413">Isomerase</keyword>
<keyword evidence="2" id="KW-0378">Hydrolase</keyword>
<protein>
    <recommendedName>
        <fullName evidence="7">DNA 3'-5' helicase</fullName>
        <ecNumber evidence="7">5.6.2.4</ecNumber>
    </recommendedName>
</protein>
<dbReference type="RefSeq" id="YP_010781523.1">
    <property type="nucleotide sequence ID" value="NC_075039.1"/>
</dbReference>
<dbReference type="Gene3D" id="3.30.420.10">
    <property type="entry name" value="Ribonuclease H-like superfamily/Ribonuclease H"/>
    <property type="match status" value="1"/>
</dbReference>
<dbReference type="InterPro" id="IPR000212">
    <property type="entry name" value="DNA_helicase_UvrD/REP"/>
</dbReference>
<evidence type="ECO:0000256" key="8">
    <source>
        <dbReference type="ARBA" id="ARBA00048988"/>
    </source>
</evidence>
<reference evidence="10" key="1">
    <citation type="submission" date="2017-01" db="EMBL/GenBank/DDBJ databases">
        <authorList>
            <person name="Assis F.L."/>
            <person name="Abrahao J.S."/>
            <person name="Silva L."/>
            <person name="Khalil J.B."/>
            <person name="Rodrigues R."/>
            <person name="Silva L.S."/>
            <person name="Arantes T."/>
            <person name="Boratto P."/>
            <person name="Andrade M."/>
            <person name="Kroon E.G."/>
            <person name="Ribeiro B."/>
            <person name="Bergier I."/>
            <person name="Seligmann H."/>
            <person name="Ghigo E."/>
            <person name="Colson P."/>
            <person name="Levasseur A."/>
            <person name="Raoult D."/>
            <person name="Scola B.L."/>
        </authorList>
    </citation>
    <scope>NUCLEOTIDE SEQUENCE</scope>
    <source>
        <strain evidence="10">Soda lake</strain>
    </source>
</reference>
<evidence type="ECO:0000259" key="9">
    <source>
        <dbReference type="SMART" id="SM00479"/>
    </source>
</evidence>
<dbReference type="PANTHER" id="PTHR11070:SF2">
    <property type="entry name" value="ATP-DEPENDENT DNA HELICASE SRS2"/>
    <property type="match status" value="1"/>
</dbReference>
<dbReference type="Pfam" id="PF13361">
    <property type="entry name" value="UvrD_C"/>
    <property type="match status" value="1"/>
</dbReference>
<organism evidence="10">
    <name type="scientific">Tupanvirus soda lake</name>
    <dbReference type="NCBI Taxonomy" id="2126985"/>
    <lineage>
        <taxon>Viruses</taxon>
        <taxon>Varidnaviria</taxon>
        <taxon>Bamfordvirae</taxon>
        <taxon>Nucleocytoviricota</taxon>
        <taxon>Megaviricetes</taxon>
        <taxon>Imitervirales</taxon>
        <taxon>Mimiviridae</taxon>
        <taxon>Megamimivirinae</taxon>
        <taxon>Tupanvirus</taxon>
        <taxon>Tupanvirus salinum</taxon>
    </lineage>
</organism>
<evidence type="ECO:0000256" key="3">
    <source>
        <dbReference type="ARBA" id="ARBA00022806"/>
    </source>
</evidence>
<accession>A0A6N1P1A1</accession>
<dbReference type="EC" id="5.6.2.4" evidence="7"/>
<dbReference type="GO" id="GO:0003677">
    <property type="term" value="F:DNA binding"/>
    <property type="evidence" value="ECO:0007669"/>
    <property type="project" value="InterPro"/>
</dbReference>
<dbReference type="InterPro" id="IPR012337">
    <property type="entry name" value="RNaseH-like_sf"/>
</dbReference>
<dbReference type="Pfam" id="PF00580">
    <property type="entry name" value="UvrD-helicase"/>
    <property type="match status" value="2"/>
</dbReference>
<dbReference type="InterPro" id="IPR014017">
    <property type="entry name" value="DNA_helicase_UvrD-like_C"/>
</dbReference>
<dbReference type="Pfam" id="PF00929">
    <property type="entry name" value="RNase_T"/>
    <property type="match status" value="1"/>
</dbReference>
<evidence type="ECO:0000256" key="4">
    <source>
        <dbReference type="ARBA" id="ARBA00022840"/>
    </source>
</evidence>
<evidence type="ECO:0000256" key="6">
    <source>
        <dbReference type="ARBA" id="ARBA00034617"/>
    </source>
</evidence>
<dbReference type="EMBL" id="KY523104">
    <property type="protein sequence ID" value="QKU34871.1"/>
    <property type="molecule type" value="Genomic_DNA"/>
</dbReference>
<name>A0A6N1P1A1_9VIRU</name>
<evidence type="ECO:0000256" key="1">
    <source>
        <dbReference type="ARBA" id="ARBA00022741"/>
    </source>
</evidence>
<dbReference type="GO" id="GO:0016787">
    <property type="term" value="F:hydrolase activity"/>
    <property type="evidence" value="ECO:0007669"/>
    <property type="project" value="UniProtKB-KW"/>
</dbReference>
<dbReference type="InterPro" id="IPR013520">
    <property type="entry name" value="Ribonucl_H"/>
</dbReference>
<dbReference type="SUPFAM" id="SSF53098">
    <property type="entry name" value="Ribonuclease H-like"/>
    <property type="match status" value="1"/>
</dbReference>
<evidence type="ECO:0000256" key="5">
    <source>
        <dbReference type="ARBA" id="ARBA00023235"/>
    </source>
</evidence>
<dbReference type="GO" id="GO:0043138">
    <property type="term" value="F:3'-5' DNA helicase activity"/>
    <property type="evidence" value="ECO:0007669"/>
    <property type="project" value="UniProtKB-EC"/>
</dbReference>
<dbReference type="SMART" id="SM00479">
    <property type="entry name" value="EXOIII"/>
    <property type="match status" value="1"/>
</dbReference>
<evidence type="ECO:0000313" key="10">
    <source>
        <dbReference type="EMBL" id="QKU34871.1"/>
    </source>
</evidence>
<feature type="domain" description="Exonuclease" evidence="9">
    <location>
        <begin position="899"/>
        <end position="1091"/>
    </location>
</feature>
<evidence type="ECO:0000256" key="2">
    <source>
        <dbReference type="ARBA" id="ARBA00022801"/>
    </source>
</evidence>
<dbReference type="GO" id="GO:0000725">
    <property type="term" value="P:recombinational repair"/>
    <property type="evidence" value="ECO:0007669"/>
    <property type="project" value="TreeGrafter"/>
</dbReference>
<dbReference type="SUPFAM" id="SSF52540">
    <property type="entry name" value="P-loop containing nucleoside triphosphate hydrolases"/>
    <property type="match status" value="1"/>
</dbReference>
<reference evidence="10" key="2">
    <citation type="journal article" date="2018" name="Nat. Commun.">
        <title>Tailed giant Tupanvirus possesses the most complete translational apparatus of the known virosphere.</title>
        <authorList>
            <person name="Abrahao J."/>
            <person name="Silva L."/>
            <person name="Silva L.S."/>
            <person name="Khalil J.Y.B."/>
            <person name="Rodrigues R."/>
            <person name="Arantes T."/>
            <person name="Assis F."/>
            <person name="Boratto P."/>
            <person name="Andrade M."/>
            <person name="Kroon E.G."/>
            <person name="Ribeiro B."/>
            <person name="Bergier I."/>
            <person name="Seligmann H."/>
            <person name="Ghigo E."/>
            <person name="Colson P."/>
            <person name="Levasseur A."/>
            <person name="Kroemer G."/>
            <person name="Raoult D."/>
            <person name="La Scola B."/>
        </authorList>
    </citation>
    <scope>NUCLEOTIDE SEQUENCE [LARGE SCALE GENOMIC DNA]</scope>
    <source>
        <strain evidence="10">Soda lake</strain>
    </source>
</reference>
<comment type="catalytic activity">
    <reaction evidence="6">
        <text>Couples ATP hydrolysis with the unwinding of duplex DNA by translocating in the 3'-5' direction.</text>
        <dbReference type="EC" id="5.6.2.4"/>
    </reaction>
</comment>
<evidence type="ECO:0000256" key="7">
    <source>
        <dbReference type="ARBA" id="ARBA00034808"/>
    </source>
</evidence>
<dbReference type="InterPro" id="IPR036397">
    <property type="entry name" value="RNaseH_sf"/>
</dbReference>
<comment type="catalytic activity">
    <reaction evidence="8">
        <text>ATP + H2O = ADP + phosphate + H(+)</text>
        <dbReference type="Rhea" id="RHEA:13065"/>
        <dbReference type="ChEBI" id="CHEBI:15377"/>
        <dbReference type="ChEBI" id="CHEBI:15378"/>
        <dbReference type="ChEBI" id="CHEBI:30616"/>
        <dbReference type="ChEBI" id="CHEBI:43474"/>
        <dbReference type="ChEBI" id="CHEBI:456216"/>
        <dbReference type="EC" id="5.6.2.4"/>
    </reaction>
</comment>
<dbReference type="GeneID" id="80518287"/>
<keyword evidence="1" id="KW-0547">Nucleotide-binding</keyword>
<proteinExistence type="predicted"/>
<dbReference type="CDD" id="cd06127">
    <property type="entry name" value="DEDDh"/>
    <property type="match status" value="1"/>
</dbReference>
<dbReference type="Gene3D" id="3.40.50.300">
    <property type="entry name" value="P-loop containing nucleotide triphosphate hydrolases"/>
    <property type="match status" value="2"/>
</dbReference>
<sequence length="1091" mass="127647">MVDKNLENGKIVKKNNTKQQKKIKIIKPKRKGVIKLFGGSKRSTKKLTYIVKDEDVAFFNPIKFCTFFWSNVKKFLRNPTVICYLKIFGIDSSKLTNEISDEFNIESKKMIKAFLKYPTVSHQLYKYIKTKNSKIEFLENFSDEQFKYITSLDSSDTKLLACAGSGKTRSIIGRIKFMVEHGLAEKDDIYAITFSKHAATDFHRKIKELFPNYAEFCQLKNFSTIDSLAKSILCRIKSHKSENVEILSIAFRNYLKDMPDSEIEVITAIKNIKHLFIDEAQDLNEVQYDAAMLLKQKFGTQIHLIGDPNQNIFQFRRSSSTYLINFQSRIFELTKNFRSTQEIINFSECIKPIETTKSISATGKTGHRVTIITKPAAYIHKLILQFINLYAKEKDISNIAIICPTRGIGAYDSVGLSVFFNFLKINNIPFNQLYDESGTNDERKRDVGRIPGHVNLITYHGTKGLEFDVVFVMDFYQFLFNIKPTEEEHKIVQYLLYVASSRAISLMFICTYTNMHGGYLNHWITKVHPEYYFSDAPLKIPHLSFRDKDKGSIINGITELIGEMPDEKLDMVHDALNIKEDEVLFTRRIYKDFTHIDRGKDETLFGIFCEELFYLQHHLVRDMPPRKFSLIQMIIDSKFVVVDNDSDYKLLKTYIVTNKLTWERFDVMRNNMPERICRLIEKYFTRDKELNDFVVCTNEFVKIIEMNIEDIKKTYEKYLDPTAYSWDYKNILLDFFYLIVVQYAYDINHYYYICNHGAEKYDLLYNGYELYDEINKYVSNNYLKCNLDIKVNVCYPKLMLLGEIDFIEKYHDIGTENIVEIKCAKEISIRYYIQLLLYNFCYYNQKGEYDKLFSNKFKIVNLLTGLEHRIILNISPTNMFNLLIILAEIGNLTFNNLNLVYDLETNNTIENIGPLDFKPVQRSSRSHIYNKKGKYFVKIYPEITEIAIKDYETGMVLLDTLVKPNNPILPAVQEITGIKPNMLLNKPKIESIRLVLEKKMKNFLNCKLMAHNGNRFDNDIILFDKLVDTNKVSFLDTLSIIPIHLPQNIKLESKSLGKIYYKLFGKNFNAHRAMSDVDALIKIMKYLKIEF</sequence>
<dbReference type="InterPro" id="IPR027417">
    <property type="entry name" value="P-loop_NTPase"/>
</dbReference>
<keyword evidence="4" id="KW-0067">ATP-binding</keyword>